<protein>
    <submittedName>
        <fullName evidence="1">Acid protease</fullName>
    </submittedName>
</protein>
<keyword evidence="2" id="KW-1185">Reference proteome</keyword>
<proteinExistence type="predicted"/>
<keyword evidence="1" id="KW-0378">Hydrolase</keyword>
<organism evidence="1 2">
    <name type="scientific">Leucogyrophana mollusca</name>
    <dbReference type="NCBI Taxonomy" id="85980"/>
    <lineage>
        <taxon>Eukaryota</taxon>
        <taxon>Fungi</taxon>
        <taxon>Dikarya</taxon>
        <taxon>Basidiomycota</taxon>
        <taxon>Agaricomycotina</taxon>
        <taxon>Agaricomycetes</taxon>
        <taxon>Agaricomycetidae</taxon>
        <taxon>Boletales</taxon>
        <taxon>Boletales incertae sedis</taxon>
        <taxon>Leucogyrophana</taxon>
    </lineage>
</organism>
<evidence type="ECO:0000313" key="2">
    <source>
        <dbReference type="Proteomes" id="UP000790709"/>
    </source>
</evidence>
<dbReference type="Proteomes" id="UP000790709">
    <property type="component" value="Unassembled WGS sequence"/>
</dbReference>
<keyword evidence="1" id="KW-0645">Protease</keyword>
<comment type="caution">
    <text evidence="1">The sequence shown here is derived from an EMBL/GenBank/DDBJ whole genome shotgun (WGS) entry which is preliminary data.</text>
</comment>
<accession>A0ACB8BPG1</accession>
<evidence type="ECO:0000313" key="1">
    <source>
        <dbReference type="EMBL" id="KAH7927810.1"/>
    </source>
</evidence>
<name>A0ACB8BPG1_9AGAM</name>
<dbReference type="EMBL" id="MU266361">
    <property type="protein sequence ID" value="KAH7927810.1"/>
    <property type="molecule type" value="Genomic_DNA"/>
</dbReference>
<reference evidence="1" key="1">
    <citation type="journal article" date="2021" name="New Phytol.">
        <title>Evolutionary innovations through gain and loss of genes in the ectomycorrhizal Boletales.</title>
        <authorList>
            <person name="Wu G."/>
            <person name="Miyauchi S."/>
            <person name="Morin E."/>
            <person name="Kuo A."/>
            <person name="Drula E."/>
            <person name="Varga T."/>
            <person name="Kohler A."/>
            <person name="Feng B."/>
            <person name="Cao Y."/>
            <person name="Lipzen A."/>
            <person name="Daum C."/>
            <person name="Hundley H."/>
            <person name="Pangilinan J."/>
            <person name="Johnson J."/>
            <person name="Barry K."/>
            <person name="LaButti K."/>
            <person name="Ng V."/>
            <person name="Ahrendt S."/>
            <person name="Min B."/>
            <person name="Choi I.G."/>
            <person name="Park H."/>
            <person name="Plett J.M."/>
            <person name="Magnuson J."/>
            <person name="Spatafora J.W."/>
            <person name="Nagy L.G."/>
            <person name="Henrissat B."/>
            <person name="Grigoriev I.V."/>
            <person name="Yang Z.L."/>
            <person name="Xu J."/>
            <person name="Martin F.M."/>
        </authorList>
    </citation>
    <scope>NUCLEOTIDE SEQUENCE</scope>
    <source>
        <strain evidence="1">KUC20120723A-06</strain>
    </source>
</reference>
<gene>
    <name evidence="1" type="ORF">BV22DRAFT_1127123</name>
</gene>
<sequence>MRFGPCVLPLGLVFLLDCACAIRLELQGRSGLSRTVQRRGHITAQDVALGDEQDIHYVTNITLNNVSITVAIDTGSSDLFVQPNIPGAIDQGYNATIGYASGDATGEVKAANLTFAGFTVSDQVFIAAVGTTTSTGAQGLIGLGPSSGSVIRYEGGTSAADPPLDRIFRQNASMPNYMSVLLGRSDDPDEPYPGDLTIGEPLSEYSDILNQPKHAVTYTSVAGNQHWQTLLDPNGIIGPNGQPIPIKSQVSNSSNPNNPVVVFDTGFTLPQVPSSVAKALYGNVKGAALQNVSGVGEIWVLPCDEEVNATFLFGGVEFPIHPLDLNFLAGDDFCVGAFQPFSYDPTENGQYLYDMVLGMAFLRNAYLLIDFGSFVDGAAASTNAPYLQLLPVTNATEASEDFAQQRMGTADAGDLDNTLLKSHSTTSTSTSTGKKLAAWVIGVIVAGIVLLILLGVCVYCCCCRRRGKSQVAASAAAPAWAPAYGVQSYRPLNDPSPEGAPYMQMAPNAPPTYSEQQYKTAWDPRY</sequence>